<dbReference type="RefSeq" id="WP_188360833.1">
    <property type="nucleotide sequence ID" value="NZ_BMFG01000001.1"/>
</dbReference>
<feature type="domain" description="Secretion system C-terminal sorting" evidence="6">
    <location>
        <begin position="296"/>
        <end position="367"/>
    </location>
</feature>
<dbReference type="GO" id="GO:0004518">
    <property type="term" value="F:nuclease activity"/>
    <property type="evidence" value="ECO:0007669"/>
    <property type="project" value="UniProtKB-KW"/>
</dbReference>
<keyword evidence="8" id="KW-1185">Reference proteome</keyword>
<evidence type="ECO:0000313" key="7">
    <source>
        <dbReference type="EMBL" id="GGD16328.1"/>
    </source>
</evidence>
<proteinExistence type="inferred from homology"/>
<reference evidence="7" key="2">
    <citation type="submission" date="2020-09" db="EMBL/GenBank/DDBJ databases">
        <authorList>
            <person name="Sun Q."/>
            <person name="Zhou Y."/>
        </authorList>
    </citation>
    <scope>NUCLEOTIDE SEQUENCE</scope>
    <source>
        <strain evidence="7">CGMCC 1.12506</strain>
    </source>
</reference>
<accession>A0A916XVQ7</accession>
<dbReference type="InterPro" id="IPR026444">
    <property type="entry name" value="Secre_tail"/>
</dbReference>
<evidence type="ECO:0000256" key="3">
    <source>
        <dbReference type="ARBA" id="ARBA00022729"/>
    </source>
</evidence>
<dbReference type="Pfam" id="PF04231">
    <property type="entry name" value="Endonuclease_1"/>
    <property type="match status" value="1"/>
</dbReference>
<dbReference type="PANTHER" id="PTHR33607:SF2">
    <property type="entry name" value="ENDONUCLEASE-1"/>
    <property type="match status" value="1"/>
</dbReference>
<comment type="similarity">
    <text evidence="1">Belongs to the EndA/NucM nuclease family.</text>
</comment>
<keyword evidence="3 5" id="KW-0732">Signal</keyword>
<organism evidence="7 8">
    <name type="scientific">Flavobacterium orientale</name>
    <dbReference type="NCBI Taxonomy" id="1756020"/>
    <lineage>
        <taxon>Bacteria</taxon>
        <taxon>Pseudomonadati</taxon>
        <taxon>Bacteroidota</taxon>
        <taxon>Flavobacteriia</taxon>
        <taxon>Flavobacteriales</taxon>
        <taxon>Flavobacteriaceae</taxon>
        <taxon>Flavobacterium</taxon>
    </lineage>
</organism>
<evidence type="ECO:0000256" key="2">
    <source>
        <dbReference type="ARBA" id="ARBA00022722"/>
    </source>
</evidence>
<dbReference type="Proteomes" id="UP000625735">
    <property type="component" value="Unassembled WGS sequence"/>
</dbReference>
<dbReference type="Pfam" id="PF18962">
    <property type="entry name" value="Por_Secre_tail"/>
    <property type="match status" value="1"/>
</dbReference>
<dbReference type="InterPro" id="IPR007346">
    <property type="entry name" value="Endonuclease-I"/>
</dbReference>
<reference evidence="7" key="1">
    <citation type="journal article" date="2014" name="Int. J. Syst. Evol. Microbiol.">
        <title>Complete genome sequence of Corynebacterium casei LMG S-19264T (=DSM 44701T), isolated from a smear-ripened cheese.</title>
        <authorList>
            <consortium name="US DOE Joint Genome Institute (JGI-PGF)"/>
            <person name="Walter F."/>
            <person name="Albersmeier A."/>
            <person name="Kalinowski J."/>
            <person name="Ruckert C."/>
        </authorList>
    </citation>
    <scope>NUCLEOTIDE SEQUENCE</scope>
    <source>
        <strain evidence="7">CGMCC 1.12506</strain>
    </source>
</reference>
<evidence type="ECO:0000256" key="5">
    <source>
        <dbReference type="SAM" id="SignalP"/>
    </source>
</evidence>
<evidence type="ECO:0000256" key="4">
    <source>
        <dbReference type="ARBA" id="ARBA00022801"/>
    </source>
</evidence>
<dbReference type="SUPFAM" id="SSF54060">
    <property type="entry name" value="His-Me finger endonucleases"/>
    <property type="match status" value="1"/>
</dbReference>
<evidence type="ECO:0000256" key="1">
    <source>
        <dbReference type="ARBA" id="ARBA00006429"/>
    </source>
</evidence>
<keyword evidence="4" id="KW-0378">Hydrolase</keyword>
<protein>
    <submittedName>
        <fullName evidence="7">Ribonuclease</fullName>
    </submittedName>
</protein>
<feature type="chain" id="PRO_5038100186" evidence="5">
    <location>
        <begin position="19"/>
        <end position="368"/>
    </location>
</feature>
<dbReference type="InterPro" id="IPR044925">
    <property type="entry name" value="His-Me_finger_sf"/>
</dbReference>
<dbReference type="PANTHER" id="PTHR33607">
    <property type="entry name" value="ENDONUCLEASE-1"/>
    <property type="match status" value="1"/>
</dbReference>
<keyword evidence="2" id="KW-0540">Nuclease</keyword>
<evidence type="ECO:0000259" key="6">
    <source>
        <dbReference type="Pfam" id="PF18962"/>
    </source>
</evidence>
<dbReference type="GO" id="GO:0016787">
    <property type="term" value="F:hydrolase activity"/>
    <property type="evidence" value="ECO:0007669"/>
    <property type="project" value="UniProtKB-KW"/>
</dbReference>
<comment type="caution">
    <text evidence="7">The sequence shown here is derived from an EMBL/GenBank/DDBJ whole genome shotgun (WGS) entry which is preliminary data.</text>
</comment>
<sequence length="368" mass="41186">MKFKITFLFVFSTVVAFAQPPAGYYNSATGTGYTLKTQLYNIINNHTDQGYNSIDNFFPLADLDVYYENDNTILDIYSENPNGPDPYNFFLFNACGNYSGEGDCFNKEHIIPQSVFSSNSPMRGDAHHLLPTDGRVNGFRGNYPFGIVGQSLISQSGISNPTQNGSKAGNNINTGVAAGYSGVVFEPIDEFKGDVARIYFYFVTRYENLISSWSSYPMFDGSSNKVLSDPFLGILYSWHINDPVSQKEINRNNAIYAYQGNRNPFVDNPDYVCNIWNVSNCTLSVPEINFENAITVYPNPSNNQTISIESSIELDEIQLISINGQLLQVIQKENITANQLQINSIPSGFYLLKVKSNNQYITKKIIIN</sequence>
<evidence type="ECO:0000313" key="8">
    <source>
        <dbReference type="Proteomes" id="UP000625735"/>
    </source>
</evidence>
<dbReference type="NCBIfam" id="TIGR04183">
    <property type="entry name" value="Por_Secre_tail"/>
    <property type="match status" value="1"/>
</dbReference>
<dbReference type="AlphaFoldDB" id="A0A916XVQ7"/>
<feature type="signal peptide" evidence="5">
    <location>
        <begin position="1"/>
        <end position="18"/>
    </location>
</feature>
<name>A0A916XVQ7_9FLAO</name>
<gene>
    <name evidence="7" type="ORF">GCM10011343_04040</name>
</gene>
<dbReference type="EMBL" id="BMFG01000001">
    <property type="protein sequence ID" value="GGD16328.1"/>
    <property type="molecule type" value="Genomic_DNA"/>
</dbReference>